<dbReference type="EMBL" id="JARKHS020019550">
    <property type="protein sequence ID" value="KAK8771599.1"/>
    <property type="molecule type" value="Genomic_DNA"/>
</dbReference>
<evidence type="ECO:0000313" key="2">
    <source>
        <dbReference type="EMBL" id="KAK8771599.1"/>
    </source>
</evidence>
<evidence type="ECO:0000259" key="1">
    <source>
        <dbReference type="Pfam" id="PF21788"/>
    </source>
</evidence>
<protein>
    <recommendedName>
        <fullName evidence="1">Transposable element P transposase-like GTP-binding insertion domain-containing protein</fullName>
    </recommendedName>
</protein>
<gene>
    <name evidence="2" type="ORF">V5799_025159</name>
</gene>
<sequence>MWQHMEISGNIASPCHKIQHPCLPEGKYLHFMCDIPHIVKLVRNLLLKHRYCQAGDYSIDFSHYQLRFETERKNHLNRSSINCAHVQPTNLQRMNVRRLAVQLFSRSTAIGLQVYRAEAFTRRMNDLFDALNRKHPAEGIQSERSELLFVVIYTFASQGIDSVIIDFFGQVIKDFLHLLDETEHNHQHQNLLLFASQQTTESLRVTLLSALDLIEELHKAGVPYLLTAKLNQDPLERFFGIVRSFHGDDDDIPRSYSSARFIGFCPCSLL</sequence>
<accession>A0AAQ4EA27</accession>
<reference evidence="2 3" key="1">
    <citation type="journal article" date="2023" name="Arcadia Sci">
        <title>De novo assembly of a long-read Amblyomma americanum tick genome.</title>
        <authorList>
            <person name="Chou S."/>
            <person name="Poskanzer K.E."/>
            <person name="Rollins M."/>
            <person name="Thuy-Boun P.S."/>
        </authorList>
    </citation>
    <scope>NUCLEOTIDE SEQUENCE [LARGE SCALE GENOMIC DNA]</scope>
    <source>
        <strain evidence="2">F_SG_1</strain>
        <tissue evidence="2">Salivary glands</tissue>
    </source>
</reference>
<organism evidence="2 3">
    <name type="scientific">Amblyomma americanum</name>
    <name type="common">Lone star tick</name>
    <dbReference type="NCBI Taxonomy" id="6943"/>
    <lineage>
        <taxon>Eukaryota</taxon>
        <taxon>Metazoa</taxon>
        <taxon>Ecdysozoa</taxon>
        <taxon>Arthropoda</taxon>
        <taxon>Chelicerata</taxon>
        <taxon>Arachnida</taxon>
        <taxon>Acari</taxon>
        <taxon>Parasitiformes</taxon>
        <taxon>Ixodida</taxon>
        <taxon>Ixodoidea</taxon>
        <taxon>Ixodidae</taxon>
        <taxon>Amblyomminae</taxon>
        <taxon>Amblyomma</taxon>
    </lineage>
</organism>
<dbReference type="AlphaFoldDB" id="A0AAQ4EA27"/>
<comment type="caution">
    <text evidence="2">The sequence shown here is derived from an EMBL/GenBank/DDBJ whole genome shotgun (WGS) entry which is preliminary data.</text>
</comment>
<evidence type="ECO:0000313" key="3">
    <source>
        <dbReference type="Proteomes" id="UP001321473"/>
    </source>
</evidence>
<dbReference type="Pfam" id="PF21788">
    <property type="entry name" value="TNP-like_GBD"/>
    <property type="match status" value="1"/>
</dbReference>
<proteinExistence type="predicted"/>
<dbReference type="InterPro" id="IPR048366">
    <property type="entry name" value="TNP-like_GBD"/>
</dbReference>
<keyword evidence="3" id="KW-1185">Reference proteome</keyword>
<name>A0AAQ4EA27_AMBAM</name>
<feature type="domain" description="Transposable element P transposase-like GTP-binding insertion" evidence="1">
    <location>
        <begin position="37"/>
        <end position="136"/>
    </location>
</feature>
<dbReference type="Proteomes" id="UP001321473">
    <property type="component" value="Unassembled WGS sequence"/>
</dbReference>